<dbReference type="InterPro" id="IPR000847">
    <property type="entry name" value="LysR_HTH_N"/>
</dbReference>
<dbReference type="InterPro" id="IPR036388">
    <property type="entry name" value="WH-like_DNA-bd_sf"/>
</dbReference>
<dbReference type="SUPFAM" id="SSF53850">
    <property type="entry name" value="Periplasmic binding protein-like II"/>
    <property type="match status" value="1"/>
</dbReference>
<dbReference type="Gene3D" id="3.40.190.10">
    <property type="entry name" value="Periplasmic binding protein-like II"/>
    <property type="match status" value="2"/>
</dbReference>
<dbReference type="FunFam" id="1.10.10.10:FF:000001">
    <property type="entry name" value="LysR family transcriptional regulator"/>
    <property type="match status" value="1"/>
</dbReference>
<evidence type="ECO:0000313" key="7">
    <source>
        <dbReference type="EMBL" id="SUP75500.1"/>
    </source>
</evidence>
<gene>
    <name evidence="7" type="primary">tfdS</name>
    <name evidence="7" type="ORF">NCTC11470_00513</name>
</gene>
<reference evidence="7 8" key="1">
    <citation type="submission" date="2018-06" db="EMBL/GenBank/DDBJ databases">
        <authorList>
            <consortium name="Pathogen Informatics"/>
            <person name="Doyle S."/>
        </authorList>
    </citation>
    <scope>NUCLEOTIDE SEQUENCE [LARGE SCALE GENOMIC DNA]</scope>
    <source>
        <strain evidence="7 8">NCTC11470</strain>
    </source>
</reference>
<keyword evidence="4" id="KW-0238">DNA-binding</keyword>
<dbReference type="GO" id="GO:0003700">
    <property type="term" value="F:DNA-binding transcription factor activity"/>
    <property type="evidence" value="ECO:0007669"/>
    <property type="project" value="InterPro"/>
</dbReference>
<dbReference type="InterPro" id="IPR005119">
    <property type="entry name" value="LysR_subst-bd"/>
</dbReference>
<dbReference type="PRINTS" id="PR00039">
    <property type="entry name" value="HTHLYSR"/>
</dbReference>
<dbReference type="PROSITE" id="PS50931">
    <property type="entry name" value="HTH_LYSR"/>
    <property type="match status" value="1"/>
</dbReference>
<dbReference type="CDD" id="cd08414">
    <property type="entry name" value="PBP2_LTTR_aromatics_like"/>
    <property type="match status" value="1"/>
</dbReference>
<dbReference type="SUPFAM" id="SSF46785">
    <property type="entry name" value="Winged helix' DNA-binding domain"/>
    <property type="match status" value="1"/>
</dbReference>
<evidence type="ECO:0000256" key="2">
    <source>
        <dbReference type="ARBA" id="ARBA00022491"/>
    </source>
</evidence>
<feature type="domain" description="HTH lysR-type" evidence="6">
    <location>
        <begin position="5"/>
        <end position="62"/>
    </location>
</feature>
<evidence type="ECO:0000256" key="4">
    <source>
        <dbReference type="ARBA" id="ARBA00023125"/>
    </source>
</evidence>
<organism evidence="7 8">
    <name type="scientific">Yersinia frederiksenii</name>
    <dbReference type="NCBI Taxonomy" id="29484"/>
    <lineage>
        <taxon>Bacteria</taxon>
        <taxon>Pseudomonadati</taxon>
        <taxon>Pseudomonadota</taxon>
        <taxon>Gammaproteobacteria</taxon>
        <taxon>Enterobacterales</taxon>
        <taxon>Yersiniaceae</taxon>
        <taxon>Yersinia</taxon>
    </lineage>
</organism>
<evidence type="ECO:0000256" key="1">
    <source>
        <dbReference type="ARBA" id="ARBA00009437"/>
    </source>
</evidence>
<proteinExistence type="inferred from homology"/>
<keyword evidence="3" id="KW-0805">Transcription regulation</keyword>
<dbReference type="InterPro" id="IPR036390">
    <property type="entry name" value="WH_DNA-bd_sf"/>
</dbReference>
<dbReference type="GeneID" id="57907252"/>
<dbReference type="AlphaFoldDB" id="A0A380PPL4"/>
<dbReference type="GO" id="GO:0032993">
    <property type="term" value="C:protein-DNA complex"/>
    <property type="evidence" value="ECO:0007669"/>
    <property type="project" value="TreeGrafter"/>
</dbReference>
<dbReference type="EMBL" id="UHJA01000001">
    <property type="protein sequence ID" value="SUP75500.1"/>
    <property type="molecule type" value="Genomic_DNA"/>
</dbReference>
<dbReference type="PANTHER" id="PTHR30346">
    <property type="entry name" value="TRANSCRIPTIONAL DUAL REGULATOR HCAR-RELATED"/>
    <property type="match status" value="1"/>
</dbReference>
<dbReference type="Proteomes" id="UP000254835">
    <property type="component" value="Unassembled WGS sequence"/>
</dbReference>
<sequence length="304" mass="33933">MNTAIDLRQFRYFVAVSEELSFRRAAERLHISQPPLSRQIHQLEELLGVQLFLRSQSGVTLTAAGAAFLPEAKLALLQAEKAITAARAAQDPEYRKFVIGYTTVFDRSVIPDVEQQLGQTFPDWQLVTKGKTSLPLLRDIKNGVMDVAFIGLNTAIAGDGLAIESIYQEPFIAALPAHHHLANKRKLGLSDLKDQPIFWFKRRLNPGFYDYCQAFFDRVGFTFQVVPEPVDHHILLGLIAEGQGIGLIPSSLKKVKREGVVFRALNHEFAALSMGIGIAYLSDNQSPVLRSFLEQVRQINTLPP</sequence>
<dbReference type="OrthoDB" id="8807047at2"/>
<keyword evidence="5" id="KW-0804">Transcription</keyword>
<keyword evidence="2" id="KW-0678">Repressor</keyword>
<evidence type="ECO:0000256" key="5">
    <source>
        <dbReference type="ARBA" id="ARBA00023163"/>
    </source>
</evidence>
<dbReference type="Gene3D" id="1.10.10.10">
    <property type="entry name" value="Winged helix-like DNA-binding domain superfamily/Winged helix DNA-binding domain"/>
    <property type="match status" value="1"/>
</dbReference>
<comment type="similarity">
    <text evidence="1">Belongs to the LysR transcriptional regulatory family.</text>
</comment>
<evidence type="ECO:0000259" key="6">
    <source>
        <dbReference type="PROSITE" id="PS50931"/>
    </source>
</evidence>
<dbReference type="PANTHER" id="PTHR30346:SF17">
    <property type="entry name" value="LYSR FAMILY TRANSCRIPTIONAL REGULATOR"/>
    <property type="match status" value="1"/>
</dbReference>
<accession>A0A380PPL4</accession>
<protein>
    <submittedName>
        <fullName evidence="7">LysR family transcriptional regulator</fullName>
    </submittedName>
</protein>
<name>A0A380PPL4_YERFR</name>
<evidence type="ECO:0000256" key="3">
    <source>
        <dbReference type="ARBA" id="ARBA00023015"/>
    </source>
</evidence>
<evidence type="ECO:0000313" key="8">
    <source>
        <dbReference type="Proteomes" id="UP000254835"/>
    </source>
</evidence>
<dbReference type="Pfam" id="PF03466">
    <property type="entry name" value="LysR_substrate"/>
    <property type="match status" value="1"/>
</dbReference>
<dbReference type="GO" id="GO:0003677">
    <property type="term" value="F:DNA binding"/>
    <property type="evidence" value="ECO:0007669"/>
    <property type="project" value="UniProtKB-KW"/>
</dbReference>
<dbReference type="Pfam" id="PF00126">
    <property type="entry name" value="HTH_1"/>
    <property type="match status" value="1"/>
</dbReference>
<dbReference type="RefSeq" id="WP_004711727.1">
    <property type="nucleotide sequence ID" value="NZ_CP023964.1"/>
</dbReference>